<dbReference type="RefSeq" id="WP_305108314.1">
    <property type="nucleotide sequence ID" value="NZ_JAUTWS010000091.1"/>
</dbReference>
<proteinExistence type="predicted"/>
<evidence type="ECO:0000313" key="2">
    <source>
        <dbReference type="EMBL" id="MDO9713457.1"/>
    </source>
</evidence>
<gene>
    <name evidence="2" type="ORF">Q7A36_34345</name>
</gene>
<comment type="caution">
    <text evidence="2">The sequence shown here is derived from an EMBL/GenBank/DDBJ whole genome shotgun (WGS) entry which is preliminary data.</text>
</comment>
<name>A0ABT9EBE3_9PROT</name>
<dbReference type="Proteomes" id="UP001243009">
    <property type="component" value="Unassembled WGS sequence"/>
</dbReference>
<accession>A0ABT9EBE3</accession>
<dbReference type="EMBL" id="JAUTWS010000091">
    <property type="protein sequence ID" value="MDO9713457.1"/>
    <property type="molecule type" value="Genomic_DNA"/>
</dbReference>
<evidence type="ECO:0000313" key="3">
    <source>
        <dbReference type="Proteomes" id="UP001243009"/>
    </source>
</evidence>
<organism evidence="2 3">
    <name type="scientific">Paracraurococcus lichenis</name>
    <dbReference type="NCBI Taxonomy" id="3064888"/>
    <lineage>
        <taxon>Bacteria</taxon>
        <taxon>Pseudomonadati</taxon>
        <taxon>Pseudomonadota</taxon>
        <taxon>Alphaproteobacteria</taxon>
        <taxon>Acetobacterales</taxon>
        <taxon>Roseomonadaceae</taxon>
        <taxon>Paracraurococcus</taxon>
    </lineage>
</organism>
<feature type="region of interest" description="Disordered" evidence="1">
    <location>
        <begin position="1"/>
        <end position="23"/>
    </location>
</feature>
<protein>
    <submittedName>
        <fullName evidence="2">Uncharacterized protein</fullName>
    </submittedName>
</protein>
<reference evidence="2 3" key="1">
    <citation type="submission" date="2023-08" db="EMBL/GenBank/DDBJ databases">
        <title>The draft genome sequence of Paracraurococcus sp. LOR1-02.</title>
        <authorList>
            <person name="Kingkaew E."/>
            <person name="Tanasupawat S."/>
        </authorList>
    </citation>
    <scope>NUCLEOTIDE SEQUENCE [LARGE SCALE GENOMIC DNA]</scope>
    <source>
        <strain evidence="2 3">LOR1-02</strain>
    </source>
</reference>
<keyword evidence="3" id="KW-1185">Reference proteome</keyword>
<sequence length="86" mass="9318">MTVSIPQGSPDIGGLPNVVGGSSPLDGLEQELRLAERGPACTASFRRLMAADTMVALEREKYFLDSLRCSVWREVRDGGVPVRDGR</sequence>
<evidence type="ECO:0000256" key="1">
    <source>
        <dbReference type="SAM" id="MobiDB-lite"/>
    </source>
</evidence>